<proteinExistence type="inferred from homology"/>
<dbReference type="OMA" id="GGSCHIS"/>
<dbReference type="InterPro" id="IPR036908">
    <property type="entry name" value="RlpA-like_sf"/>
</dbReference>
<accession>A0A061DTD7</accession>
<keyword evidence="3" id="KW-0964">Secreted</keyword>
<gene>
    <name evidence="5" type="ORF">TCM_005359</name>
</gene>
<dbReference type="PANTHER" id="PTHR33191:SF77">
    <property type="entry name" value="RIPENING-RELATED PROTEIN 1"/>
    <property type="match status" value="1"/>
</dbReference>
<dbReference type="Proteomes" id="UP000026915">
    <property type="component" value="Chromosome 1"/>
</dbReference>
<evidence type="ECO:0000313" key="5">
    <source>
        <dbReference type="EMBL" id="EOX96000.1"/>
    </source>
</evidence>
<evidence type="ECO:0000313" key="6">
    <source>
        <dbReference type="Proteomes" id="UP000026915"/>
    </source>
</evidence>
<keyword evidence="6" id="KW-1185">Reference proteome</keyword>
<reference evidence="5 6" key="1">
    <citation type="journal article" date="2013" name="Genome Biol.">
        <title>The genome sequence of the most widely cultivated cacao type and its use to identify candidate genes regulating pod color.</title>
        <authorList>
            <person name="Motamayor J.C."/>
            <person name="Mockaitis K."/>
            <person name="Schmutz J."/>
            <person name="Haiminen N."/>
            <person name="Iii D.L."/>
            <person name="Cornejo O."/>
            <person name="Findley S.D."/>
            <person name="Zheng P."/>
            <person name="Utro F."/>
            <person name="Royaert S."/>
            <person name="Saski C."/>
            <person name="Jenkins J."/>
            <person name="Podicheti R."/>
            <person name="Zhao M."/>
            <person name="Scheffler B.E."/>
            <person name="Stack J.C."/>
            <person name="Feltus F.A."/>
            <person name="Mustiga G.M."/>
            <person name="Amores F."/>
            <person name="Phillips W."/>
            <person name="Marelli J.P."/>
            <person name="May G.D."/>
            <person name="Shapiro H."/>
            <person name="Ma J."/>
            <person name="Bustamante C.D."/>
            <person name="Schnell R.J."/>
            <person name="Main D."/>
            <person name="Gilbert D."/>
            <person name="Parida L."/>
            <person name="Kuhn D.N."/>
        </authorList>
    </citation>
    <scope>NUCLEOTIDE SEQUENCE [LARGE SCALE GENOMIC DNA]</scope>
    <source>
        <strain evidence="6">cv. Matina 1-6</strain>
    </source>
</reference>
<dbReference type="Gene3D" id="2.40.40.10">
    <property type="entry name" value="RlpA-like domain"/>
    <property type="match status" value="1"/>
</dbReference>
<dbReference type="InParanoid" id="A0A061DTD7"/>
<evidence type="ECO:0000256" key="3">
    <source>
        <dbReference type="ARBA" id="ARBA00022525"/>
    </source>
</evidence>
<comment type="similarity">
    <text evidence="2">Belongs to the kiwellin family.</text>
</comment>
<dbReference type="Pfam" id="PF24300">
    <property type="entry name" value="KWL1"/>
    <property type="match status" value="1"/>
</dbReference>
<name>A0A061DTD7_THECC</name>
<dbReference type="AlphaFoldDB" id="A0A061DTD7"/>
<dbReference type="InterPro" id="IPR039271">
    <property type="entry name" value="Kiwellin-like"/>
</dbReference>
<sequence>MNKLDKGLLQLPGGCNTQDSSACCVEGHLYDVYYCSPKVSSRTKANLTLRSFDRGGDGDLPSECDNQYHNDYELVVALSTVWFRKGKRCNHFINIYGNGKWVRAKVIDQCDSRVGCDAANLYEPPSGNNIVRTTEAVWDALGVPRSQWGARDIHWSDA</sequence>
<protein>
    <recommendedName>
        <fullName evidence="7">Ripening-related protein 1</fullName>
    </recommendedName>
</protein>
<dbReference type="EMBL" id="CM001879">
    <property type="protein sequence ID" value="EOX96000.1"/>
    <property type="molecule type" value="Genomic_DNA"/>
</dbReference>
<evidence type="ECO:0008006" key="7">
    <source>
        <dbReference type="Google" id="ProtNLM"/>
    </source>
</evidence>
<evidence type="ECO:0000256" key="4">
    <source>
        <dbReference type="ARBA" id="ARBA00022729"/>
    </source>
</evidence>
<dbReference type="PANTHER" id="PTHR33191">
    <property type="entry name" value="RIPENING-RELATED PROTEIN 2-RELATED"/>
    <property type="match status" value="1"/>
</dbReference>
<evidence type="ECO:0000256" key="1">
    <source>
        <dbReference type="ARBA" id="ARBA00004613"/>
    </source>
</evidence>
<dbReference type="STRING" id="3641.A0A061DTD7"/>
<dbReference type="Gramene" id="EOX96000">
    <property type="protein sequence ID" value="EOX96000"/>
    <property type="gene ID" value="TCM_005359"/>
</dbReference>
<dbReference type="SUPFAM" id="SSF50685">
    <property type="entry name" value="Barwin-like endoglucanases"/>
    <property type="match status" value="1"/>
</dbReference>
<organism evidence="5 6">
    <name type="scientific">Theobroma cacao</name>
    <name type="common">Cacao</name>
    <name type="synonym">Cocoa</name>
    <dbReference type="NCBI Taxonomy" id="3641"/>
    <lineage>
        <taxon>Eukaryota</taxon>
        <taxon>Viridiplantae</taxon>
        <taxon>Streptophyta</taxon>
        <taxon>Embryophyta</taxon>
        <taxon>Tracheophyta</taxon>
        <taxon>Spermatophyta</taxon>
        <taxon>Magnoliopsida</taxon>
        <taxon>eudicotyledons</taxon>
        <taxon>Gunneridae</taxon>
        <taxon>Pentapetalae</taxon>
        <taxon>rosids</taxon>
        <taxon>malvids</taxon>
        <taxon>Malvales</taxon>
        <taxon>Malvaceae</taxon>
        <taxon>Byttnerioideae</taxon>
        <taxon>Theobroma</taxon>
    </lineage>
</organism>
<evidence type="ECO:0000256" key="2">
    <source>
        <dbReference type="ARBA" id="ARBA00005592"/>
    </source>
</evidence>
<dbReference type="HOGENOM" id="CLU_047639_4_2_1"/>
<dbReference type="eggNOG" id="ENOG502QQ0R">
    <property type="taxonomic scope" value="Eukaryota"/>
</dbReference>
<dbReference type="CDD" id="cd22270">
    <property type="entry name" value="DPBB_kiwellin-like"/>
    <property type="match status" value="1"/>
</dbReference>
<keyword evidence="4" id="KW-0732">Signal</keyword>
<comment type="subcellular location">
    <subcellularLocation>
        <location evidence="1">Secreted</location>
    </subcellularLocation>
</comment>
<dbReference type="GO" id="GO:0005576">
    <property type="term" value="C:extracellular region"/>
    <property type="evidence" value="ECO:0007669"/>
    <property type="project" value="UniProtKB-SubCell"/>
</dbReference>